<comment type="similarity">
    <text evidence="4 10">Belongs to the OST1 family.</text>
</comment>
<proteinExistence type="inferred from homology"/>
<comment type="function">
    <text evidence="1 10">Subunit of the oligosaccharyl transferase (OST) complex that catalyzes the initial transfer of a defined glycan (Glc(3)Man(9)GlcNAc(2) in eukaryotes) from the lipid carrier dolichol-pyrophosphate to an asparagine residue within an Asn-X-Ser/Thr consensus motif in nascent polypeptide chains, the first step in protein N-glycosylation. N-glycosylation occurs cotranslationally and the complex associates with the Sec61 complex at the channel-forming translocon complex that mediates protein translocation across the endoplasmic reticulum (ER). All subunits are required for a maximal enzyme activity.</text>
</comment>
<reference evidence="11 12" key="1">
    <citation type="journal article" date="2014" name="Genome Biol.">
        <title>Transcriptome and methylome profiling reveals relics of genome dominance in the mesopolyploid Brassica oleracea.</title>
        <authorList>
            <person name="Parkin I.A."/>
            <person name="Koh C."/>
            <person name="Tang H."/>
            <person name="Robinson S.J."/>
            <person name="Kagale S."/>
            <person name="Clarke W.E."/>
            <person name="Town C.D."/>
            <person name="Nixon J."/>
            <person name="Krishnakumar V."/>
            <person name="Bidwell S.L."/>
            <person name="Denoeud F."/>
            <person name="Belcram H."/>
            <person name="Links M.G."/>
            <person name="Just J."/>
            <person name="Clarke C."/>
            <person name="Bender T."/>
            <person name="Huebert T."/>
            <person name="Mason A.S."/>
            <person name="Pires J.C."/>
            <person name="Barker G."/>
            <person name="Moore J."/>
            <person name="Walley P.G."/>
            <person name="Manoli S."/>
            <person name="Batley J."/>
            <person name="Edwards D."/>
            <person name="Nelson M.N."/>
            <person name="Wang X."/>
            <person name="Paterson A.H."/>
            <person name="King G."/>
            <person name="Bancroft I."/>
            <person name="Chalhoub B."/>
            <person name="Sharpe A.G."/>
        </authorList>
    </citation>
    <scope>NUCLEOTIDE SEQUENCE</scope>
    <source>
        <strain evidence="11 12">cv. TO1000</strain>
    </source>
</reference>
<dbReference type="PANTHER" id="PTHR21049">
    <property type="entry name" value="RIBOPHORIN I"/>
    <property type="match status" value="1"/>
</dbReference>
<evidence type="ECO:0000256" key="3">
    <source>
        <dbReference type="ARBA" id="ARBA00004922"/>
    </source>
</evidence>
<keyword evidence="7 10" id="KW-0256">Endoplasmic reticulum</keyword>
<evidence type="ECO:0000256" key="5">
    <source>
        <dbReference type="ARBA" id="ARBA00022692"/>
    </source>
</evidence>
<evidence type="ECO:0000256" key="8">
    <source>
        <dbReference type="ARBA" id="ARBA00022989"/>
    </source>
</evidence>
<protein>
    <recommendedName>
        <fullName evidence="10">Dolichyl-diphosphooligosaccharide--protein glycosyltransferase subunit 1</fullName>
    </recommendedName>
</protein>
<dbReference type="STRING" id="109376.A0A0D3CWC9"/>
<keyword evidence="6" id="KW-0732">Signal</keyword>
<name>A0A0D3CWC9_BRAOL</name>
<dbReference type="PANTHER" id="PTHR21049:SF0">
    <property type="entry name" value="DOLICHYL-DIPHOSPHOOLIGOSACCHARIDE--PROTEIN GLYCOSYLTRANSFERASE SUBUNIT 1"/>
    <property type="match status" value="1"/>
</dbReference>
<comment type="pathway">
    <text evidence="3 10">Protein modification; protein glycosylation.</text>
</comment>
<evidence type="ECO:0000256" key="9">
    <source>
        <dbReference type="ARBA" id="ARBA00023136"/>
    </source>
</evidence>
<evidence type="ECO:0000313" key="12">
    <source>
        <dbReference type="Proteomes" id="UP000032141"/>
    </source>
</evidence>
<dbReference type="UniPathway" id="UPA00378"/>
<keyword evidence="5" id="KW-0812">Transmembrane</keyword>
<dbReference type="HOGENOM" id="CLU_822800_0_0_1"/>
<dbReference type="Pfam" id="PF04597">
    <property type="entry name" value="Ribophorin_I"/>
    <property type="match status" value="2"/>
</dbReference>
<evidence type="ECO:0000256" key="7">
    <source>
        <dbReference type="ARBA" id="ARBA00022824"/>
    </source>
</evidence>
<keyword evidence="8" id="KW-1133">Transmembrane helix</keyword>
<comment type="subcellular location">
    <subcellularLocation>
        <location evidence="2 10">Endoplasmic reticulum membrane</location>
        <topology evidence="2 10">Single-pass type I membrane protein</topology>
    </subcellularLocation>
</comment>
<evidence type="ECO:0000256" key="6">
    <source>
        <dbReference type="ARBA" id="ARBA00022729"/>
    </source>
</evidence>
<dbReference type="Proteomes" id="UP000032141">
    <property type="component" value="Chromosome C6"/>
</dbReference>
<dbReference type="AlphaFoldDB" id="A0A0D3CWC9"/>
<evidence type="ECO:0000313" key="11">
    <source>
        <dbReference type="EnsemblPlants" id="Bo6g084930.1"/>
    </source>
</evidence>
<dbReference type="InterPro" id="IPR007676">
    <property type="entry name" value="Ribophorin_I"/>
</dbReference>
<organism evidence="11 12">
    <name type="scientific">Brassica oleracea var. oleracea</name>
    <dbReference type="NCBI Taxonomy" id="109376"/>
    <lineage>
        <taxon>Eukaryota</taxon>
        <taxon>Viridiplantae</taxon>
        <taxon>Streptophyta</taxon>
        <taxon>Embryophyta</taxon>
        <taxon>Tracheophyta</taxon>
        <taxon>Spermatophyta</taxon>
        <taxon>Magnoliopsida</taxon>
        <taxon>eudicotyledons</taxon>
        <taxon>Gunneridae</taxon>
        <taxon>Pentapetalae</taxon>
        <taxon>rosids</taxon>
        <taxon>malvids</taxon>
        <taxon>Brassicales</taxon>
        <taxon>Brassicaceae</taxon>
        <taxon>Brassiceae</taxon>
        <taxon>Brassica</taxon>
    </lineage>
</organism>
<keyword evidence="9" id="KW-0472">Membrane</keyword>
<dbReference type="Gramene" id="Bo6g084930.1">
    <property type="protein sequence ID" value="Bo6g084930.1"/>
    <property type="gene ID" value="Bo6g084930"/>
</dbReference>
<keyword evidence="12" id="KW-1185">Reference proteome</keyword>
<evidence type="ECO:0000256" key="2">
    <source>
        <dbReference type="ARBA" id="ARBA00004115"/>
    </source>
</evidence>
<dbReference type="EnsemblPlants" id="Bo6g084930.1">
    <property type="protein sequence ID" value="Bo6g084930.1"/>
    <property type="gene ID" value="Bo6g084930"/>
</dbReference>
<comment type="subunit">
    <text evidence="10">Component of the oligosaccharyltransferase (OST) complex.</text>
</comment>
<sequence length="338" mass="38033">IEYRQCVASSANELVRGTPDSISFYTVALPKPLNKGETLTLEAHVLQFPEKITQKDIHLVMLQESAQYLSPYAVESQSLSIKLPNARVESDTKLEGTKVQGSEIKYGPYKNLAQYSYAPTVVHFESKADQILTLRYIAGRPVVVLEKNNVVPDHNQNIQVYYKFSNINLLSEPLMLTSGFFVLFITCIIYTRADFSISKSSAAYLAKLQWDEVLATLQEVQSIIQKCLAAHDKLEASLRDLSRTGDIQTCKASRKPTDSLLKDLSKELRPLLLFLQSSPSASQISPKVLNFSTPSTHLLGYEKKSSGRDIKNRIVYQQQKIIALRQEVEDILDFIDVI</sequence>
<accession>A0A0D3CWC9</accession>
<dbReference type="GO" id="GO:0018279">
    <property type="term" value="P:protein N-linked glycosylation via asparagine"/>
    <property type="evidence" value="ECO:0007669"/>
    <property type="project" value="TreeGrafter"/>
</dbReference>
<evidence type="ECO:0000256" key="10">
    <source>
        <dbReference type="RuleBase" id="RU361143"/>
    </source>
</evidence>
<dbReference type="GO" id="GO:0008250">
    <property type="term" value="C:oligosaccharyltransferase complex"/>
    <property type="evidence" value="ECO:0007669"/>
    <property type="project" value="UniProtKB-UniRule"/>
</dbReference>
<dbReference type="eggNOG" id="KOG2291">
    <property type="taxonomic scope" value="Eukaryota"/>
</dbReference>
<evidence type="ECO:0000256" key="4">
    <source>
        <dbReference type="ARBA" id="ARBA00008905"/>
    </source>
</evidence>
<evidence type="ECO:0000256" key="1">
    <source>
        <dbReference type="ARBA" id="ARBA00002791"/>
    </source>
</evidence>
<reference evidence="11" key="2">
    <citation type="submission" date="2015-03" db="UniProtKB">
        <authorList>
            <consortium name="EnsemblPlants"/>
        </authorList>
    </citation>
    <scope>IDENTIFICATION</scope>
</reference>